<sequence length="103" mass="11711">MLLICEVSFDSIHGSISSLLILRRLSVVAYRSICSSDRWPGLWFSPSPRASMSVFTIILDCNSGISFFCRCRHVQIQVSVTFAGRIVFLHRHRYKIGLSFLSL</sequence>
<proteinExistence type="predicted"/>
<protein>
    <submittedName>
        <fullName evidence="1">Uncharacterized protein</fullName>
    </submittedName>
</protein>
<evidence type="ECO:0000313" key="1">
    <source>
        <dbReference type="EMBL" id="KAG8643890.1"/>
    </source>
</evidence>
<comment type="caution">
    <text evidence="1">The sequence shown here is derived from an EMBL/GenBank/DDBJ whole genome shotgun (WGS) entry which is preliminary data.</text>
</comment>
<dbReference type="EMBL" id="CM004397">
    <property type="protein sequence ID" value="KAG8643890.1"/>
    <property type="molecule type" value="Genomic_DNA"/>
</dbReference>
<keyword evidence="2" id="KW-1185">Reference proteome</keyword>
<dbReference type="Proteomes" id="UP000091857">
    <property type="component" value="Chromosome 11"/>
</dbReference>
<gene>
    <name evidence="1" type="ORF">MANES_11G079150v8</name>
</gene>
<evidence type="ECO:0000313" key="2">
    <source>
        <dbReference type="Proteomes" id="UP000091857"/>
    </source>
</evidence>
<accession>A0ACB7GV96</accession>
<organism evidence="1 2">
    <name type="scientific">Manihot esculenta</name>
    <name type="common">Cassava</name>
    <name type="synonym">Jatropha manihot</name>
    <dbReference type="NCBI Taxonomy" id="3983"/>
    <lineage>
        <taxon>Eukaryota</taxon>
        <taxon>Viridiplantae</taxon>
        <taxon>Streptophyta</taxon>
        <taxon>Embryophyta</taxon>
        <taxon>Tracheophyta</taxon>
        <taxon>Spermatophyta</taxon>
        <taxon>Magnoliopsida</taxon>
        <taxon>eudicotyledons</taxon>
        <taxon>Gunneridae</taxon>
        <taxon>Pentapetalae</taxon>
        <taxon>rosids</taxon>
        <taxon>fabids</taxon>
        <taxon>Malpighiales</taxon>
        <taxon>Euphorbiaceae</taxon>
        <taxon>Crotonoideae</taxon>
        <taxon>Manihoteae</taxon>
        <taxon>Manihot</taxon>
    </lineage>
</organism>
<reference evidence="2" key="1">
    <citation type="journal article" date="2016" name="Nat. Biotechnol.">
        <title>Sequencing wild and cultivated cassava and related species reveals extensive interspecific hybridization and genetic diversity.</title>
        <authorList>
            <person name="Bredeson J.V."/>
            <person name="Lyons J.B."/>
            <person name="Prochnik S.E."/>
            <person name="Wu G.A."/>
            <person name="Ha C.M."/>
            <person name="Edsinger-Gonzales E."/>
            <person name="Grimwood J."/>
            <person name="Schmutz J."/>
            <person name="Rabbi I.Y."/>
            <person name="Egesi C."/>
            <person name="Nauluvula P."/>
            <person name="Lebot V."/>
            <person name="Ndunguru J."/>
            <person name="Mkamilo G."/>
            <person name="Bart R.S."/>
            <person name="Setter T.L."/>
            <person name="Gleadow R.M."/>
            <person name="Kulakow P."/>
            <person name="Ferguson M.E."/>
            <person name="Rounsley S."/>
            <person name="Rokhsar D.S."/>
        </authorList>
    </citation>
    <scope>NUCLEOTIDE SEQUENCE [LARGE SCALE GENOMIC DNA]</scope>
    <source>
        <strain evidence="2">cv. AM560-2</strain>
    </source>
</reference>
<name>A0ACB7GV96_MANES</name>